<protein>
    <submittedName>
        <fullName evidence="1">Uncharacterized protein</fullName>
    </submittedName>
</protein>
<name>A0A0A9H655_ARUDO</name>
<proteinExistence type="predicted"/>
<evidence type="ECO:0000313" key="1">
    <source>
        <dbReference type="EMBL" id="JAE32660.1"/>
    </source>
</evidence>
<reference evidence="1" key="2">
    <citation type="journal article" date="2015" name="Data Brief">
        <title>Shoot transcriptome of the giant reed, Arundo donax.</title>
        <authorList>
            <person name="Barrero R.A."/>
            <person name="Guerrero F.D."/>
            <person name="Moolhuijzen P."/>
            <person name="Goolsby J.A."/>
            <person name="Tidwell J."/>
            <person name="Bellgard S.E."/>
            <person name="Bellgard M.I."/>
        </authorList>
    </citation>
    <scope>NUCLEOTIDE SEQUENCE</scope>
    <source>
        <tissue evidence="1">Shoot tissue taken approximately 20 cm above the soil surface</tissue>
    </source>
</reference>
<organism evidence="1">
    <name type="scientific">Arundo donax</name>
    <name type="common">Giant reed</name>
    <name type="synonym">Donax arundinaceus</name>
    <dbReference type="NCBI Taxonomy" id="35708"/>
    <lineage>
        <taxon>Eukaryota</taxon>
        <taxon>Viridiplantae</taxon>
        <taxon>Streptophyta</taxon>
        <taxon>Embryophyta</taxon>
        <taxon>Tracheophyta</taxon>
        <taxon>Spermatophyta</taxon>
        <taxon>Magnoliopsida</taxon>
        <taxon>Liliopsida</taxon>
        <taxon>Poales</taxon>
        <taxon>Poaceae</taxon>
        <taxon>PACMAD clade</taxon>
        <taxon>Arundinoideae</taxon>
        <taxon>Arundineae</taxon>
        <taxon>Arundo</taxon>
    </lineage>
</organism>
<reference evidence="1" key="1">
    <citation type="submission" date="2014-09" db="EMBL/GenBank/DDBJ databases">
        <authorList>
            <person name="Magalhaes I.L.F."/>
            <person name="Oliveira U."/>
            <person name="Santos F.R."/>
            <person name="Vidigal T.H.D.A."/>
            <person name="Brescovit A.D."/>
            <person name="Santos A.J."/>
        </authorList>
    </citation>
    <scope>NUCLEOTIDE SEQUENCE</scope>
    <source>
        <tissue evidence="1">Shoot tissue taken approximately 20 cm above the soil surface</tissue>
    </source>
</reference>
<sequence>MFGGFFQVLPVPFRLSDIRLNISNVISNVGTPIQCVSYNIAHELLQKRKKQQGKKNGFKQVIIW</sequence>
<accession>A0A0A9H655</accession>
<dbReference type="AlphaFoldDB" id="A0A0A9H655"/>
<dbReference type="EMBL" id="GBRH01165236">
    <property type="protein sequence ID" value="JAE32660.1"/>
    <property type="molecule type" value="Transcribed_RNA"/>
</dbReference>